<dbReference type="PROSITE" id="PS50234">
    <property type="entry name" value="VWFA"/>
    <property type="match status" value="1"/>
</dbReference>
<protein>
    <submittedName>
        <fullName evidence="4">Substrate-binding domain-containing protein</fullName>
    </submittedName>
</protein>
<dbReference type="Gene3D" id="3.40.50.410">
    <property type="entry name" value="von Willebrand factor, type A domain"/>
    <property type="match status" value="1"/>
</dbReference>
<dbReference type="RefSeq" id="WP_380748077.1">
    <property type="nucleotide sequence ID" value="NZ_JBHSRF010000006.1"/>
</dbReference>
<dbReference type="Pfam" id="PF13531">
    <property type="entry name" value="SBP_bac_11"/>
    <property type="match status" value="1"/>
</dbReference>
<sequence length="593" mass="62201">MASGRPGRHRADPLAEVPRRRGRRGGRGGVIAAALALVVLAGVLVVVFQGSGGPCSARNPVLVGVDAAVDFAPVAMEAAERFNTTRAAVDGRCVLVQVAEQPPAPVLRTLIGDPAGVPAGRPAAWIADSTAWIRLARASGATGLAPGDTVVATSPLVFATTRSLADTFAGGKTEMSWEMVFPATARGRLQPGKDEPDVVRIPDPSVAGAGIATVAAARDLAGTGPAGDKQLTAFVRMAQAGSAPDYRTMVAAAEDRSYWRRPVVVVPEQSVWLRNRVPSADPVVALYPKEGTILLDYPYVVTAEEPDVAAGARLFGDWLTSLEARSAVRRGGFRTPGGKEPPLGAGTEIPATPPSPRPSITPPLVDAALEAWSRLAPPTGVLVMTDASRHMAEPIAGRKGATRQSVALEAARTGLQLFPDTTSMGLWEFADGLGGGAGHRELVGLGPIGQPDRPSDQFTRRSRLTELTRTLKAYQGRRSSLYDSILAGFREVTSKYDPARNNSVLAITAGRDDGAGLSRAALVRELREEWDPDRPVQIIVIAFGSGVDRDALAEITSVTNGSLHVATSPGEIIDVVLSALARRLCHPTCARTS</sequence>
<dbReference type="InterPro" id="IPR036465">
    <property type="entry name" value="vWFA_dom_sf"/>
</dbReference>
<feature type="region of interest" description="Disordered" evidence="1">
    <location>
        <begin position="1"/>
        <end position="25"/>
    </location>
</feature>
<comment type="caution">
    <text evidence="4">The sequence shown here is derived from an EMBL/GenBank/DDBJ whole genome shotgun (WGS) entry which is preliminary data.</text>
</comment>
<name>A0ABW1NBZ2_9ACTN</name>
<keyword evidence="5" id="KW-1185">Reference proteome</keyword>
<dbReference type="Proteomes" id="UP001596137">
    <property type="component" value="Unassembled WGS sequence"/>
</dbReference>
<evidence type="ECO:0000259" key="3">
    <source>
        <dbReference type="PROSITE" id="PS50234"/>
    </source>
</evidence>
<keyword evidence="2" id="KW-0812">Transmembrane</keyword>
<reference evidence="5" key="1">
    <citation type="journal article" date="2019" name="Int. J. Syst. Evol. Microbiol.">
        <title>The Global Catalogue of Microorganisms (GCM) 10K type strain sequencing project: providing services to taxonomists for standard genome sequencing and annotation.</title>
        <authorList>
            <consortium name="The Broad Institute Genomics Platform"/>
            <consortium name="The Broad Institute Genome Sequencing Center for Infectious Disease"/>
            <person name="Wu L."/>
            <person name="Ma J."/>
        </authorList>
    </citation>
    <scope>NUCLEOTIDE SEQUENCE [LARGE SCALE GENOMIC DNA]</scope>
    <source>
        <strain evidence="5">JCM 30346</strain>
    </source>
</reference>
<dbReference type="SUPFAM" id="SSF53850">
    <property type="entry name" value="Periplasmic binding protein-like II"/>
    <property type="match status" value="1"/>
</dbReference>
<evidence type="ECO:0000256" key="2">
    <source>
        <dbReference type="SAM" id="Phobius"/>
    </source>
</evidence>
<proteinExistence type="predicted"/>
<organism evidence="4 5">
    <name type="scientific">Sphaerisporangium aureirubrum</name>
    <dbReference type="NCBI Taxonomy" id="1544736"/>
    <lineage>
        <taxon>Bacteria</taxon>
        <taxon>Bacillati</taxon>
        <taxon>Actinomycetota</taxon>
        <taxon>Actinomycetes</taxon>
        <taxon>Streptosporangiales</taxon>
        <taxon>Streptosporangiaceae</taxon>
        <taxon>Sphaerisporangium</taxon>
    </lineage>
</organism>
<dbReference type="EMBL" id="JBHSRF010000006">
    <property type="protein sequence ID" value="MFC6080869.1"/>
    <property type="molecule type" value="Genomic_DNA"/>
</dbReference>
<feature type="compositionally biased region" description="Basic and acidic residues" evidence="1">
    <location>
        <begin position="9"/>
        <end position="19"/>
    </location>
</feature>
<feature type="domain" description="VWFA" evidence="3">
    <location>
        <begin position="380"/>
        <end position="580"/>
    </location>
</feature>
<evidence type="ECO:0000313" key="5">
    <source>
        <dbReference type="Proteomes" id="UP001596137"/>
    </source>
</evidence>
<accession>A0ABW1NBZ2</accession>
<dbReference type="SUPFAM" id="SSF53300">
    <property type="entry name" value="vWA-like"/>
    <property type="match status" value="1"/>
</dbReference>
<keyword evidence="2" id="KW-1133">Transmembrane helix</keyword>
<feature type="transmembrane region" description="Helical" evidence="2">
    <location>
        <begin position="29"/>
        <end position="48"/>
    </location>
</feature>
<gene>
    <name evidence="4" type="ORF">ACFP1K_06830</name>
</gene>
<evidence type="ECO:0000313" key="4">
    <source>
        <dbReference type="EMBL" id="MFC6080869.1"/>
    </source>
</evidence>
<evidence type="ECO:0000256" key="1">
    <source>
        <dbReference type="SAM" id="MobiDB-lite"/>
    </source>
</evidence>
<keyword evidence="2" id="KW-0472">Membrane</keyword>
<dbReference type="InterPro" id="IPR002035">
    <property type="entry name" value="VWF_A"/>
</dbReference>
<feature type="region of interest" description="Disordered" evidence="1">
    <location>
        <begin position="330"/>
        <end position="359"/>
    </location>
</feature>